<evidence type="ECO:0000313" key="4">
    <source>
        <dbReference type="EMBL" id="PLZ93340.1"/>
    </source>
</evidence>
<dbReference type="PANTHER" id="PTHR38478">
    <property type="entry name" value="PEPTIDASE M1A AND M12B"/>
    <property type="match status" value="1"/>
</dbReference>
<protein>
    <submittedName>
        <fullName evidence="4">Peptidase M43</fullName>
    </submittedName>
</protein>
<dbReference type="InterPro" id="IPR024079">
    <property type="entry name" value="MetalloPept_cat_dom_sf"/>
</dbReference>
<dbReference type="InterPro" id="IPR032534">
    <property type="entry name" value="EcxA_zinc-bd"/>
</dbReference>
<proteinExistence type="predicted"/>
<dbReference type="InterPro" id="IPR034032">
    <property type="entry name" value="Zn_MMP-like_bac"/>
</dbReference>
<sequence>MNNWIVKLTVYILLFYNLLFGTNYAFANQAANTYVAQSNNLPGIEQLATAEYRFKENRKEDLWRYREAIKGTDKLEGLFTIYRGEEDSKIYLELKPEQLNKNYLCTVTLESGIGESGIYSGLPLQDFLFYFRRVNNRLHFVVRNVKFRTEQDEPELRSLARSFSDSVLYALEIDSIDPYSKNILINLNHLLMQDFPGLTSLLKYYLRADYRLEENTSYFGDVGSFPFNLEIESVYSFSSPEGAYLVTLPDSRALTLKVHYSFSQLPENNGYIPRLADDRVGYFITAFQDFSKNNGKEPFVRYINRWHLEPSDPNAPLSPPKKPIVFWIENAVPLEYRDAIREGVLMWNQAFAKAGFQNAIEVRQMPDDADWHPADVRYNTIRWFNSLDAGFARGPARVNPLTGEILDADIIVDANMVRSIQQEYRALIAEKVGAEHLGDCGVMPNSQFPIQNSDSDICYGAEFSDQAAMGALALSLLQNATPTSDEMKEYVHQYIRSLIAHEVGHTLGLRHNFHGSTMLAPQELNNTEVTHTKGLVGSVMDYLPVNIAPQGTQQGDYFPAVVGPYDEWAIEYGYKPHPDFSVEAMMPEAEKPFLEKIALASPQPELSYATDEDIWDINPLANVWDMSSDVLVYSQWQMDNARAMWQRLDLHYPLRGESYSDLRVLFSSILRYYFRNASLLTQYIAGQSFGRHHADESMRPSFVPVSLEQQRQVLAKLQEYVFAEDAFSFPPQLLNQLAPSRWQHWGNFIPVSRLDYPIHERIQRFQAVILRSLLDSDRLNRLRDIEFKTPPGQALSMPVLFSTLQEDIWTEVVNTKEPKPISSLRRSLQREHLNILLDMVLRTTDVPEDARTLAWFELRQLRKAIDAGLKHQNENLDIYTQAHLEETSDRITKALNAGLLSR</sequence>
<accession>A0A2N6K7N2</accession>
<dbReference type="CDD" id="cd04276">
    <property type="entry name" value="ZnMc_MMP_like_2"/>
    <property type="match status" value="1"/>
</dbReference>
<name>A0A2N6K7N2_FISMU</name>
<feature type="domain" description="DUF5117" evidence="3">
    <location>
        <begin position="125"/>
        <end position="311"/>
    </location>
</feature>
<feature type="domain" description="EcxA zinc-binding" evidence="2">
    <location>
        <begin position="484"/>
        <end position="814"/>
    </location>
</feature>
<organism evidence="4 5">
    <name type="scientific">Fischerella muscicola CCMEE 5323</name>
    <dbReference type="NCBI Taxonomy" id="2019572"/>
    <lineage>
        <taxon>Bacteria</taxon>
        <taxon>Bacillati</taxon>
        <taxon>Cyanobacteriota</taxon>
        <taxon>Cyanophyceae</taxon>
        <taxon>Nostocales</taxon>
        <taxon>Hapalosiphonaceae</taxon>
        <taxon>Fischerella</taxon>
    </lineage>
</organism>
<evidence type="ECO:0000259" key="2">
    <source>
        <dbReference type="Pfam" id="PF16313"/>
    </source>
</evidence>
<comment type="caution">
    <text evidence="4">The sequence shown here is derived from an EMBL/GenBank/DDBJ whole genome shotgun (WGS) entry which is preliminary data.</text>
</comment>
<keyword evidence="1" id="KW-0732">Signal</keyword>
<reference evidence="4 5" key="1">
    <citation type="submission" date="2017-08" db="EMBL/GenBank/DDBJ databases">
        <title>Genomes of Fischerella (Mastigocladus) sp. strains.</title>
        <authorList>
            <person name="Miller S.R."/>
        </authorList>
    </citation>
    <scope>NUCLEOTIDE SEQUENCE [LARGE SCALE GENOMIC DNA]</scope>
    <source>
        <strain evidence="4 5">CCMEE 5323</strain>
    </source>
</reference>
<keyword evidence="5" id="KW-1185">Reference proteome</keyword>
<feature type="signal peptide" evidence="1">
    <location>
        <begin position="1"/>
        <end position="27"/>
    </location>
</feature>
<dbReference type="Pfam" id="PF17148">
    <property type="entry name" value="DUF5117"/>
    <property type="match status" value="1"/>
</dbReference>
<gene>
    <name evidence="4" type="ORF">CEN44_03510</name>
</gene>
<dbReference type="AlphaFoldDB" id="A0A2N6K7N2"/>
<dbReference type="Gene3D" id="3.40.390.10">
    <property type="entry name" value="Collagenase (Catalytic Domain)"/>
    <property type="match status" value="1"/>
</dbReference>
<evidence type="ECO:0000256" key="1">
    <source>
        <dbReference type="SAM" id="SignalP"/>
    </source>
</evidence>
<dbReference type="SUPFAM" id="SSF55486">
    <property type="entry name" value="Metalloproteases ('zincins'), catalytic domain"/>
    <property type="match status" value="1"/>
</dbReference>
<feature type="chain" id="PRO_5014834249" evidence="1">
    <location>
        <begin position="28"/>
        <end position="902"/>
    </location>
</feature>
<dbReference type="PANTHER" id="PTHR38478:SF1">
    <property type="entry name" value="ZINC DEPENDENT METALLOPROTEASE DOMAIN LIPOPROTEIN"/>
    <property type="match status" value="1"/>
</dbReference>
<dbReference type="EMBL" id="NRQW01000074">
    <property type="protein sequence ID" value="PLZ93340.1"/>
    <property type="molecule type" value="Genomic_DNA"/>
</dbReference>
<dbReference type="Pfam" id="PF16313">
    <property type="entry name" value="DUF4953"/>
    <property type="match status" value="1"/>
</dbReference>
<dbReference type="RefSeq" id="WP_016865624.1">
    <property type="nucleotide sequence ID" value="NZ_CAWNVR010000747.1"/>
</dbReference>
<dbReference type="GO" id="GO:0008237">
    <property type="term" value="F:metallopeptidase activity"/>
    <property type="evidence" value="ECO:0007669"/>
    <property type="project" value="InterPro"/>
</dbReference>
<evidence type="ECO:0000313" key="5">
    <source>
        <dbReference type="Proteomes" id="UP000235036"/>
    </source>
</evidence>
<dbReference type="InterPro" id="IPR033413">
    <property type="entry name" value="DUF5117"/>
</dbReference>
<dbReference type="Proteomes" id="UP000235036">
    <property type="component" value="Unassembled WGS sequence"/>
</dbReference>
<evidence type="ECO:0000259" key="3">
    <source>
        <dbReference type="Pfam" id="PF17148"/>
    </source>
</evidence>